<keyword evidence="3" id="KW-1185">Reference proteome</keyword>
<proteinExistence type="predicted"/>
<gene>
    <name evidence="2" type="ORF">E6W99_25025</name>
</gene>
<sequence length="115" mass="13713">MCSEVSKWQESVSFQAKELFQTTKHSLIELGYDGFTFSLLADKLNVARGTLYKYYENKDELISSFLVFEMNEFLLELKQIDTIKGFKRQFDFLMWKIDMRVRRGWREAINAFLIS</sequence>
<organism evidence="2 3">
    <name type="scientific">Metabacillus sediminilitoris</name>
    <dbReference type="NCBI Taxonomy" id="2567941"/>
    <lineage>
        <taxon>Bacteria</taxon>
        <taxon>Bacillati</taxon>
        <taxon>Bacillota</taxon>
        <taxon>Bacilli</taxon>
        <taxon>Bacillales</taxon>
        <taxon>Bacillaceae</taxon>
        <taxon>Metabacillus</taxon>
    </lineage>
</organism>
<evidence type="ECO:0000313" key="3">
    <source>
        <dbReference type="Proteomes" id="UP000310334"/>
    </source>
</evidence>
<dbReference type="Pfam" id="PF00440">
    <property type="entry name" value="TetR_N"/>
    <property type="match status" value="1"/>
</dbReference>
<dbReference type="GO" id="GO:0003677">
    <property type="term" value="F:DNA binding"/>
    <property type="evidence" value="ECO:0007669"/>
    <property type="project" value="UniProtKB-UniRule"/>
</dbReference>
<dbReference type="InterPro" id="IPR009057">
    <property type="entry name" value="Homeodomain-like_sf"/>
</dbReference>
<dbReference type="EMBL" id="SSNT01000035">
    <property type="protein sequence ID" value="THF74639.1"/>
    <property type="molecule type" value="Genomic_DNA"/>
</dbReference>
<protein>
    <submittedName>
        <fullName evidence="2">Helix-turn-helix transcriptional regulator</fullName>
    </submittedName>
</protein>
<reference evidence="2 3" key="1">
    <citation type="submission" date="2019-04" db="EMBL/GenBank/DDBJ databases">
        <title>Bacillus sediminilitoris sp. nov., isolated from a tidal flat sediment on the East China Sea.</title>
        <authorList>
            <person name="Wei Y."/>
            <person name="Mao H."/>
            <person name="Fang J."/>
        </authorList>
    </citation>
    <scope>NUCLEOTIDE SEQUENCE [LARGE SCALE GENOMIC DNA]</scope>
    <source>
        <strain evidence="2 3">DSL-17</strain>
    </source>
</reference>
<dbReference type="InterPro" id="IPR001647">
    <property type="entry name" value="HTH_TetR"/>
</dbReference>
<name>A0A4S4BJA9_9BACI</name>
<evidence type="ECO:0000313" key="2">
    <source>
        <dbReference type="EMBL" id="THF74639.1"/>
    </source>
</evidence>
<dbReference type="Gene3D" id="1.10.357.10">
    <property type="entry name" value="Tetracycline Repressor, domain 2"/>
    <property type="match status" value="1"/>
</dbReference>
<evidence type="ECO:0000256" key="1">
    <source>
        <dbReference type="ARBA" id="ARBA00023125"/>
    </source>
</evidence>
<dbReference type="AlphaFoldDB" id="A0A4S4BJA9"/>
<comment type="caution">
    <text evidence="2">The sequence shown here is derived from an EMBL/GenBank/DDBJ whole genome shotgun (WGS) entry which is preliminary data.</text>
</comment>
<dbReference type="OrthoDB" id="153047at2"/>
<accession>A0A4S4BJA9</accession>
<dbReference type="PRINTS" id="PR00455">
    <property type="entry name" value="HTHTETR"/>
</dbReference>
<dbReference type="SUPFAM" id="SSF46689">
    <property type="entry name" value="Homeodomain-like"/>
    <property type="match status" value="1"/>
</dbReference>
<dbReference type="PROSITE" id="PS50977">
    <property type="entry name" value="HTH_TETR_2"/>
    <property type="match status" value="1"/>
</dbReference>
<dbReference type="Proteomes" id="UP000310334">
    <property type="component" value="Unassembled WGS sequence"/>
</dbReference>
<keyword evidence="1" id="KW-0238">DNA-binding</keyword>